<reference evidence="1 2" key="1">
    <citation type="submission" date="2020-01" db="EMBL/GenBank/DDBJ databases">
        <title>Patterns of diversity and host range of bacteriophage communities associated with bean-nodulatin bacteria.</title>
        <authorList>
            <person name="Vann Cauwenberghe J."/>
            <person name="Santamaria R.I."/>
            <person name="Bustos P."/>
            <person name="Juarez S."/>
            <person name="Gonzalez V."/>
        </authorList>
    </citation>
    <scope>NUCLEOTIDE SEQUENCE [LARGE SCALE GENOMIC DNA]</scope>
</reference>
<evidence type="ECO:0000313" key="1">
    <source>
        <dbReference type="EMBL" id="QIG71307.1"/>
    </source>
</evidence>
<name>A0A7S5R582_9CAUD</name>
<proteinExistence type="predicted"/>
<dbReference type="Proteomes" id="UP000629603">
    <property type="component" value="Segment"/>
</dbReference>
<gene>
    <name evidence="1" type="ORF">EVB93_200</name>
</gene>
<sequence>MNKANQVLKRLSEDYDVLEPCTKDQFYTAVNTAHGEGSYTSVEDEYGNIDCKRDDLVIASYAKGQEKYLGYIYK</sequence>
<accession>A0A7S5R582</accession>
<evidence type="ECO:0000313" key="2">
    <source>
        <dbReference type="Proteomes" id="UP000629603"/>
    </source>
</evidence>
<dbReference type="EMBL" id="MN988521">
    <property type="protein sequence ID" value="QIG71307.1"/>
    <property type="molecule type" value="Genomic_DNA"/>
</dbReference>
<keyword evidence="2" id="KW-1185">Reference proteome</keyword>
<organism evidence="1 2">
    <name type="scientific">Rhizobium phage RHph_TM30</name>
    <dbReference type="NCBI Taxonomy" id="2509764"/>
    <lineage>
        <taxon>Viruses</taxon>
        <taxon>Duplodnaviria</taxon>
        <taxon>Heunggongvirae</taxon>
        <taxon>Uroviricota</taxon>
        <taxon>Caudoviricetes</taxon>
        <taxon>Kleczkowskaviridae</taxon>
        <taxon>Cuauhnahuacvirus</taxon>
        <taxon>Cuauhnahuacvirus TM30</taxon>
    </lineage>
</organism>
<protein>
    <submittedName>
        <fullName evidence="1">Uncharacterized protein</fullName>
    </submittedName>
</protein>